<gene>
    <name evidence="5" type="ORF">CGOC_LOCUS13217</name>
</gene>
<feature type="region of interest" description="Disordered" evidence="2">
    <location>
        <begin position="68"/>
        <end position="93"/>
    </location>
</feature>
<evidence type="ECO:0000259" key="4">
    <source>
        <dbReference type="SMART" id="SM01088"/>
    </source>
</evidence>
<dbReference type="InterPro" id="IPR002486">
    <property type="entry name" value="Col_cuticle_N"/>
</dbReference>
<feature type="compositionally biased region" description="Basic residues" evidence="2">
    <location>
        <begin position="68"/>
        <end position="79"/>
    </location>
</feature>
<feature type="transmembrane region" description="Helical" evidence="3">
    <location>
        <begin position="6"/>
        <end position="29"/>
    </location>
</feature>
<dbReference type="EMBL" id="UYRV01129288">
    <property type="protein sequence ID" value="VDN36460.1"/>
    <property type="molecule type" value="Genomic_DNA"/>
</dbReference>
<dbReference type="Pfam" id="PF01484">
    <property type="entry name" value="Col_cuticle_N"/>
    <property type="match status" value="1"/>
</dbReference>
<evidence type="ECO:0000256" key="2">
    <source>
        <dbReference type="SAM" id="MobiDB-lite"/>
    </source>
</evidence>
<keyword evidence="6" id="KW-1185">Reference proteome</keyword>
<evidence type="ECO:0000313" key="5">
    <source>
        <dbReference type="EMBL" id="VDN36460.1"/>
    </source>
</evidence>
<feature type="compositionally biased region" description="Gly residues" evidence="2">
    <location>
        <begin position="122"/>
        <end position="132"/>
    </location>
</feature>
<evidence type="ECO:0000313" key="6">
    <source>
        <dbReference type="Proteomes" id="UP000271889"/>
    </source>
</evidence>
<sequence length="132" mass="14087">MSQALLTFGVASSSALLVTALLAAAWMVMDMGRYEDNFMNGLSSFKDESGVLWDQMMSKDNQRFAREARRHKTNRKHRQQAAQTQYAESPVGAGANGFGGDECSCPTTSCPAGPPGPPGANGMPGGKDYGMF</sequence>
<dbReference type="GO" id="GO:0042302">
    <property type="term" value="F:structural constituent of cuticle"/>
    <property type="evidence" value="ECO:0007669"/>
    <property type="project" value="InterPro"/>
</dbReference>
<name>A0A3P7N902_CYLGO</name>
<dbReference type="SMART" id="SM01088">
    <property type="entry name" value="Col_cuticle_N"/>
    <property type="match status" value="1"/>
</dbReference>
<protein>
    <recommendedName>
        <fullName evidence="4">Nematode cuticle collagen N-terminal domain-containing protein</fullName>
    </recommendedName>
</protein>
<dbReference type="AlphaFoldDB" id="A0A3P7N902"/>
<keyword evidence="1" id="KW-0677">Repeat</keyword>
<evidence type="ECO:0000256" key="3">
    <source>
        <dbReference type="SAM" id="Phobius"/>
    </source>
</evidence>
<feature type="region of interest" description="Disordered" evidence="2">
    <location>
        <begin position="107"/>
        <end position="132"/>
    </location>
</feature>
<dbReference type="Proteomes" id="UP000271889">
    <property type="component" value="Unassembled WGS sequence"/>
</dbReference>
<organism evidence="5 6">
    <name type="scientific">Cylicostephanus goldi</name>
    <name type="common">Nematode worm</name>
    <dbReference type="NCBI Taxonomy" id="71465"/>
    <lineage>
        <taxon>Eukaryota</taxon>
        <taxon>Metazoa</taxon>
        <taxon>Ecdysozoa</taxon>
        <taxon>Nematoda</taxon>
        <taxon>Chromadorea</taxon>
        <taxon>Rhabditida</taxon>
        <taxon>Rhabditina</taxon>
        <taxon>Rhabditomorpha</taxon>
        <taxon>Strongyloidea</taxon>
        <taxon>Strongylidae</taxon>
        <taxon>Cylicostephanus</taxon>
    </lineage>
</organism>
<dbReference type="OrthoDB" id="5878016at2759"/>
<keyword evidence="3" id="KW-1133">Transmembrane helix</keyword>
<feature type="domain" description="Nematode cuticle collagen N-terminal" evidence="4">
    <location>
        <begin position="4"/>
        <end position="56"/>
    </location>
</feature>
<keyword evidence="3" id="KW-0812">Transmembrane</keyword>
<accession>A0A3P7N902</accession>
<reference evidence="5 6" key="1">
    <citation type="submission" date="2018-11" db="EMBL/GenBank/DDBJ databases">
        <authorList>
            <consortium name="Pathogen Informatics"/>
        </authorList>
    </citation>
    <scope>NUCLEOTIDE SEQUENCE [LARGE SCALE GENOMIC DNA]</scope>
</reference>
<evidence type="ECO:0000256" key="1">
    <source>
        <dbReference type="ARBA" id="ARBA00022737"/>
    </source>
</evidence>
<keyword evidence="3" id="KW-0472">Membrane</keyword>
<proteinExistence type="predicted"/>